<dbReference type="OrthoDB" id="6001607at2759"/>
<evidence type="ECO:0000256" key="1">
    <source>
        <dbReference type="SAM" id="MobiDB-lite"/>
    </source>
</evidence>
<dbReference type="Proteomes" id="UP001152795">
    <property type="component" value="Unassembled WGS sequence"/>
</dbReference>
<organism evidence="2 3">
    <name type="scientific">Paramuricea clavata</name>
    <name type="common">Red gorgonian</name>
    <name type="synonym">Violescent sea-whip</name>
    <dbReference type="NCBI Taxonomy" id="317549"/>
    <lineage>
        <taxon>Eukaryota</taxon>
        <taxon>Metazoa</taxon>
        <taxon>Cnidaria</taxon>
        <taxon>Anthozoa</taxon>
        <taxon>Octocorallia</taxon>
        <taxon>Malacalcyonacea</taxon>
        <taxon>Plexauridae</taxon>
        <taxon>Paramuricea</taxon>
    </lineage>
</organism>
<reference evidence="2" key="1">
    <citation type="submission" date="2020-04" db="EMBL/GenBank/DDBJ databases">
        <authorList>
            <person name="Alioto T."/>
            <person name="Alioto T."/>
            <person name="Gomez Garrido J."/>
        </authorList>
    </citation>
    <scope>NUCLEOTIDE SEQUENCE</scope>
    <source>
        <strain evidence="2">A484AB</strain>
    </source>
</reference>
<sequence>MASKACGQIDHKQRRYISKIPILSKNYKDSLRNVKHKRLDIERREAELSLMGKELLEMSEGRPSPSVYLTVDHGDDNGRSVTTELLKPAPASTTLIPSKSVVEPLRSVIITPNGTKRRVAEGKELKVCDLFDKLEEVSPGVKRIEREKVLRTFGKIFHTKLQHKGQQREGYYSGLTLISTASPADSGFDNASNNKDQPEKIVSSPQHKMRKGIMYAKYVQGTV</sequence>
<name>A0A6S7IUV6_PARCT</name>
<proteinExistence type="predicted"/>
<protein>
    <submittedName>
        <fullName evidence="2">Uncharacterized protein</fullName>
    </submittedName>
</protein>
<feature type="compositionally biased region" description="Polar residues" evidence="1">
    <location>
        <begin position="186"/>
        <end position="195"/>
    </location>
</feature>
<gene>
    <name evidence="2" type="ORF">PACLA_8A039610</name>
</gene>
<keyword evidence="3" id="KW-1185">Reference proteome</keyword>
<dbReference type="AlphaFoldDB" id="A0A6S7IUV6"/>
<comment type="caution">
    <text evidence="2">The sequence shown here is derived from an EMBL/GenBank/DDBJ whole genome shotgun (WGS) entry which is preliminary data.</text>
</comment>
<evidence type="ECO:0000313" key="2">
    <source>
        <dbReference type="EMBL" id="CAB4021486.1"/>
    </source>
</evidence>
<dbReference type="EMBL" id="CACRXK020011459">
    <property type="protein sequence ID" value="CAB4021486.1"/>
    <property type="molecule type" value="Genomic_DNA"/>
</dbReference>
<accession>A0A6S7IUV6</accession>
<evidence type="ECO:0000313" key="3">
    <source>
        <dbReference type="Proteomes" id="UP001152795"/>
    </source>
</evidence>
<feature type="region of interest" description="Disordered" evidence="1">
    <location>
        <begin position="186"/>
        <end position="206"/>
    </location>
</feature>